<accession>A0A0E9QMN7</accession>
<dbReference type="EMBL" id="GBXM01090386">
    <property type="protein sequence ID" value="JAH18191.1"/>
    <property type="molecule type" value="Transcribed_RNA"/>
</dbReference>
<proteinExistence type="predicted"/>
<name>A0A0E9QMN7_ANGAN</name>
<reference evidence="1" key="2">
    <citation type="journal article" date="2015" name="Fish Shellfish Immunol.">
        <title>Early steps in the European eel (Anguilla anguilla)-Vibrio vulnificus interaction in the gills: Role of the RtxA13 toxin.</title>
        <authorList>
            <person name="Callol A."/>
            <person name="Pajuelo D."/>
            <person name="Ebbesson L."/>
            <person name="Teles M."/>
            <person name="MacKenzie S."/>
            <person name="Amaro C."/>
        </authorList>
    </citation>
    <scope>NUCLEOTIDE SEQUENCE</scope>
</reference>
<reference evidence="1" key="1">
    <citation type="submission" date="2014-11" db="EMBL/GenBank/DDBJ databases">
        <authorList>
            <person name="Amaro Gonzalez C."/>
        </authorList>
    </citation>
    <scope>NUCLEOTIDE SEQUENCE</scope>
</reference>
<organism evidence="1">
    <name type="scientific">Anguilla anguilla</name>
    <name type="common">European freshwater eel</name>
    <name type="synonym">Muraena anguilla</name>
    <dbReference type="NCBI Taxonomy" id="7936"/>
    <lineage>
        <taxon>Eukaryota</taxon>
        <taxon>Metazoa</taxon>
        <taxon>Chordata</taxon>
        <taxon>Craniata</taxon>
        <taxon>Vertebrata</taxon>
        <taxon>Euteleostomi</taxon>
        <taxon>Actinopterygii</taxon>
        <taxon>Neopterygii</taxon>
        <taxon>Teleostei</taxon>
        <taxon>Anguilliformes</taxon>
        <taxon>Anguillidae</taxon>
        <taxon>Anguilla</taxon>
    </lineage>
</organism>
<protein>
    <submittedName>
        <fullName evidence="1">Uncharacterized protein</fullName>
    </submittedName>
</protein>
<sequence>MQVFLYLSAAILDFMRHKTLF</sequence>
<evidence type="ECO:0000313" key="1">
    <source>
        <dbReference type="EMBL" id="JAH18191.1"/>
    </source>
</evidence>
<dbReference type="AlphaFoldDB" id="A0A0E9QMN7"/>